<name>A0A7K1U0C2_9BACT</name>
<accession>A0A7K1U0C2</accession>
<organism evidence="3 4">
    <name type="scientific">Chitinophaga tropicalis</name>
    <dbReference type="NCBI Taxonomy" id="2683588"/>
    <lineage>
        <taxon>Bacteria</taxon>
        <taxon>Pseudomonadati</taxon>
        <taxon>Bacteroidota</taxon>
        <taxon>Chitinophagia</taxon>
        <taxon>Chitinophagales</taxon>
        <taxon>Chitinophagaceae</taxon>
        <taxon>Chitinophaga</taxon>
    </lineage>
</organism>
<dbReference type="Proteomes" id="UP000461730">
    <property type="component" value="Unassembled WGS sequence"/>
</dbReference>
<gene>
    <name evidence="3" type="ORF">GO493_05975</name>
</gene>
<comment type="caution">
    <text evidence="3">The sequence shown here is derived from an EMBL/GenBank/DDBJ whole genome shotgun (WGS) entry which is preliminary data.</text>
</comment>
<keyword evidence="4" id="KW-1185">Reference proteome</keyword>
<feature type="transmembrane region" description="Helical" evidence="1">
    <location>
        <begin position="133"/>
        <end position="150"/>
    </location>
</feature>
<evidence type="ECO:0000256" key="1">
    <source>
        <dbReference type="SAM" id="Phobius"/>
    </source>
</evidence>
<dbReference type="Pfam" id="PF06580">
    <property type="entry name" value="His_kinase"/>
    <property type="match status" value="1"/>
</dbReference>
<evidence type="ECO:0000259" key="2">
    <source>
        <dbReference type="Pfam" id="PF06580"/>
    </source>
</evidence>
<dbReference type="AlphaFoldDB" id="A0A7K1U0C2"/>
<dbReference type="GO" id="GO:0016020">
    <property type="term" value="C:membrane"/>
    <property type="evidence" value="ECO:0007669"/>
    <property type="project" value="InterPro"/>
</dbReference>
<keyword evidence="1" id="KW-0472">Membrane</keyword>
<feature type="transmembrane region" description="Helical" evidence="1">
    <location>
        <begin position="76"/>
        <end position="99"/>
    </location>
</feature>
<proteinExistence type="predicted"/>
<dbReference type="PANTHER" id="PTHR34220">
    <property type="entry name" value="SENSOR HISTIDINE KINASE YPDA"/>
    <property type="match status" value="1"/>
</dbReference>
<keyword evidence="3" id="KW-0808">Transferase</keyword>
<dbReference type="PANTHER" id="PTHR34220:SF7">
    <property type="entry name" value="SENSOR HISTIDINE KINASE YPDA"/>
    <property type="match status" value="1"/>
</dbReference>
<feature type="transmembrane region" description="Helical" evidence="1">
    <location>
        <begin position="48"/>
        <end position="69"/>
    </location>
</feature>
<feature type="transmembrane region" description="Helical" evidence="1">
    <location>
        <begin position="20"/>
        <end position="36"/>
    </location>
</feature>
<dbReference type="GO" id="GO:0000155">
    <property type="term" value="F:phosphorelay sensor kinase activity"/>
    <property type="evidence" value="ECO:0007669"/>
    <property type="project" value="InterPro"/>
</dbReference>
<protein>
    <submittedName>
        <fullName evidence="3">Histidine kinase</fullName>
    </submittedName>
</protein>
<evidence type="ECO:0000313" key="3">
    <source>
        <dbReference type="EMBL" id="MVT07802.1"/>
    </source>
</evidence>
<reference evidence="3 4" key="1">
    <citation type="submission" date="2019-12" db="EMBL/GenBank/DDBJ databases">
        <title>Chitinophaga sp. strain ysch24 (GDMCC 1.1355), whole genome shotgun sequence.</title>
        <authorList>
            <person name="Zhang X."/>
        </authorList>
    </citation>
    <scope>NUCLEOTIDE SEQUENCE [LARGE SCALE GENOMIC DNA]</scope>
    <source>
        <strain evidence="4">ysch24</strain>
    </source>
</reference>
<evidence type="ECO:0000313" key="4">
    <source>
        <dbReference type="Proteomes" id="UP000461730"/>
    </source>
</evidence>
<feature type="domain" description="Signal transduction histidine kinase internal region" evidence="2">
    <location>
        <begin position="170"/>
        <end position="249"/>
    </location>
</feature>
<dbReference type="InterPro" id="IPR010559">
    <property type="entry name" value="Sig_transdc_His_kin_internal"/>
</dbReference>
<sequence>MGALYAFLNYCRKHRFQSHVFFWIGVFILSAGTNYFGDTSWTPVPSMIYALVLLLIQMPATYFLAYYILPRLKNIFTILVWLLSAYILAVLARVLIVYVAEPLITLFTNCVVEPGQESFAEICLDLYKLFRVYFYHTLAIPFVFLAIKLFKNENEMRERTLQLEKEKIGTELKLLKAQLNPHFLFNTLNNIYSLSLDNSPHTSGAIFKLSEILDYILYRGNLAFVPVKEEAALIENYCGLERLRYDDQLKFDLQISIEENVEIAPLLLVSIVENAFKHGASEDMGSPQISIYLKATSRHIQFDVINSVASGSQAGKEERIGLQNLKQQLEFIYPGKHILQILTDNGYFRVHLAINL</sequence>
<dbReference type="EMBL" id="WRXN01000001">
    <property type="protein sequence ID" value="MVT07802.1"/>
    <property type="molecule type" value="Genomic_DNA"/>
</dbReference>
<keyword evidence="1" id="KW-0812">Transmembrane</keyword>
<keyword evidence="3" id="KW-0418">Kinase</keyword>
<keyword evidence="1" id="KW-1133">Transmembrane helix</keyword>
<dbReference type="RefSeq" id="WP_157305177.1">
    <property type="nucleotide sequence ID" value="NZ_WRXN01000001.1"/>
</dbReference>
<dbReference type="InterPro" id="IPR050640">
    <property type="entry name" value="Bact_2-comp_sensor_kinase"/>
</dbReference>